<evidence type="ECO:0000256" key="7">
    <source>
        <dbReference type="RuleBase" id="RU363032"/>
    </source>
</evidence>
<keyword evidence="3" id="KW-1003">Cell membrane</keyword>
<dbReference type="PANTHER" id="PTHR43386">
    <property type="entry name" value="OLIGOPEPTIDE TRANSPORT SYSTEM PERMEASE PROTEIN APPC"/>
    <property type="match status" value="1"/>
</dbReference>
<keyword evidence="10" id="KW-1185">Reference proteome</keyword>
<dbReference type="GO" id="GO:0005886">
    <property type="term" value="C:plasma membrane"/>
    <property type="evidence" value="ECO:0007669"/>
    <property type="project" value="UniProtKB-SubCell"/>
</dbReference>
<feature type="transmembrane region" description="Helical" evidence="7">
    <location>
        <begin position="150"/>
        <end position="175"/>
    </location>
</feature>
<dbReference type="InterPro" id="IPR050366">
    <property type="entry name" value="BP-dependent_transpt_permease"/>
</dbReference>
<feature type="transmembrane region" description="Helical" evidence="7">
    <location>
        <begin position="275"/>
        <end position="296"/>
    </location>
</feature>
<reference evidence="9 10" key="1">
    <citation type="submission" date="2019-06" db="EMBL/GenBank/DDBJ databases">
        <title>Whole genome shotgun sequence of Vibrio inusitatus NBRC 102082.</title>
        <authorList>
            <person name="Hosoyama A."/>
            <person name="Uohara A."/>
            <person name="Ohji S."/>
            <person name="Ichikawa N."/>
        </authorList>
    </citation>
    <scope>NUCLEOTIDE SEQUENCE [LARGE SCALE GENOMIC DNA]</scope>
    <source>
        <strain evidence="9 10">NBRC 102082</strain>
    </source>
</reference>
<evidence type="ECO:0000256" key="3">
    <source>
        <dbReference type="ARBA" id="ARBA00022475"/>
    </source>
</evidence>
<dbReference type="PANTHER" id="PTHR43386:SF1">
    <property type="entry name" value="D,D-DIPEPTIDE TRANSPORT SYSTEM PERMEASE PROTEIN DDPC-RELATED"/>
    <property type="match status" value="1"/>
</dbReference>
<proteinExistence type="inferred from homology"/>
<gene>
    <name evidence="9" type="ORF">VIN01S_20520</name>
</gene>
<evidence type="ECO:0000313" key="10">
    <source>
        <dbReference type="Proteomes" id="UP000318717"/>
    </source>
</evidence>
<evidence type="ECO:0000256" key="1">
    <source>
        <dbReference type="ARBA" id="ARBA00004651"/>
    </source>
</evidence>
<dbReference type="EMBL" id="BJLF01000009">
    <property type="protein sequence ID" value="GEA51248.1"/>
    <property type="molecule type" value="Genomic_DNA"/>
</dbReference>
<dbReference type="SUPFAM" id="SSF161098">
    <property type="entry name" value="MetI-like"/>
    <property type="match status" value="1"/>
</dbReference>
<comment type="subcellular location">
    <subcellularLocation>
        <location evidence="1 7">Cell membrane</location>
        <topology evidence="1 7">Multi-pass membrane protein</topology>
    </subcellularLocation>
</comment>
<dbReference type="PROSITE" id="PS50928">
    <property type="entry name" value="ABC_TM1"/>
    <property type="match status" value="1"/>
</dbReference>
<dbReference type="OrthoDB" id="9805884at2"/>
<dbReference type="Pfam" id="PF00528">
    <property type="entry name" value="BPD_transp_1"/>
    <property type="match status" value="1"/>
</dbReference>
<organism evidence="9 10">
    <name type="scientific">Vibrio inusitatus NBRC 102082</name>
    <dbReference type="NCBI Taxonomy" id="1219070"/>
    <lineage>
        <taxon>Bacteria</taxon>
        <taxon>Pseudomonadati</taxon>
        <taxon>Pseudomonadota</taxon>
        <taxon>Gammaproteobacteria</taxon>
        <taxon>Vibrionales</taxon>
        <taxon>Vibrionaceae</taxon>
        <taxon>Vibrio</taxon>
    </lineage>
</organism>
<comment type="caution">
    <text evidence="9">The sequence shown here is derived from an EMBL/GenBank/DDBJ whole genome shotgun (WGS) entry which is preliminary data.</text>
</comment>
<dbReference type="Gene3D" id="1.10.3720.10">
    <property type="entry name" value="MetI-like"/>
    <property type="match status" value="1"/>
</dbReference>
<feature type="transmembrane region" description="Helical" evidence="7">
    <location>
        <begin position="42"/>
        <end position="63"/>
    </location>
</feature>
<evidence type="ECO:0000259" key="8">
    <source>
        <dbReference type="PROSITE" id="PS50928"/>
    </source>
</evidence>
<keyword evidence="5 7" id="KW-1133">Transmembrane helix</keyword>
<evidence type="ECO:0000256" key="2">
    <source>
        <dbReference type="ARBA" id="ARBA00022448"/>
    </source>
</evidence>
<dbReference type="AlphaFoldDB" id="A0A4Y3HW43"/>
<sequence length="327" mass="35086">MKKLTAHIDTSEFPTGRARGLATTLRKLKGTLQDFFNGNPPAIIGTFLITIILAGALFSPVLVTHDPERRVARAHQEPSAEHIMGTTRSGRDVFSQVLHGGKKSLTVALSAGIIAMTLAVAVGVTSGYLGGKVDEWMNFVTNVFLVFPQLPLLIVLAAFLGQVSSLVITLLLGLTSWPWGARVIRSQTMALRNKEYIISAEVMGESKIRIILVEILPNLTSIVFGGFLGAVIYAMGAEAGLGILGLGDATEVSWGSMLYWAQTSAALYTGAWWEMIVPAMALAITGGALALINMSIDQISNPKLKTGAHMKLWAKMKKDADKRRGLA</sequence>
<dbReference type="Proteomes" id="UP000318717">
    <property type="component" value="Unassembled WGS sequence"/>
</dbReference>
<evidence type="ECO:0000313" key="9">
    <source>
        <dbReference type="EMBL" id="GEA51248.1"/>
    </source>
</evidence>
<dbReference type="InterPro" id="IPR000515">
    <property type="entry name" value="MetI-like"/>
</dbReference>
<evidence type="ECO:0000256" key="6">
    <source>
        <dbReference type="ARBA" id="ARBA00023136"/>
    </source>
</evidence>
<dbReference type="InterPro" id="IPR035906">
    <property type="entry name" value="MetI-like_sf"/>
</dbReference>
<name>A0A4Y3HW43_9VIBR</name>
<accession>A0A4Y3HW43</accession>
<evidence type="ECO:0000256" key="5">
    <source>
        <dbReference type="ARBA" id="ARBA00022989"/>
    </source>
</evidence>
<evidence type="ECO:0000256" key="4">
    <source>
        <dbReference type="ARBA" id="ARBA00022692"/>
    </source>
</evidence>
<protein>
    <submittedName>
        <fullName evidence="9">Peptide ABC transporter permease</fullName>
    </submittedName>
</protein>
<feature type="domain" description="ABC transmembrane type-1" evidence="8">
    <location>
        <begin position="105"/>
        <end position="293"/>
    </location>
</feature>
<keyword evidence="4 7" id="KW-0812">Transmembrane</keyword>
<dbReference type="RefSeq" id="WP_141345573.1">
    <property type="nucleotide sequence ID" value="NZ_BJLF01000009.1"/>
</dbReference>
<feature type="transmembrane region" description="Helical" evidence="7">
    <location>
        <begin position="105"/>
        <end position="130"/>
    </location>
</feature>
<keyword evidence="2 7" id="KW-0813">Transport</keyword>
<feature type="transmembrane region" description="Helical" evidence="7">
    <location>
        <begin position="215"/>
        <end position="236"/>
    </location>
</feature>
<keyword evidence="6 7" id="KW-0472">Membrane</keyword>
<comment type="similarity">
    <text evidence="7">Belongs to the binding-protein-dependent transport system permease family.</text>
</comment>
<dbReference type="GO" id="GO:0071916">
    <property type="term" value="F:dipeptide transmembrane transporter activity"/>
    <property type="evidence" value="ECO:0007669"/>
    <property type="project" value="TreeGrafter"/>
</dbReference>
<dbReference type="CDD" id="cd06261">
    <property type="entry name" value="TM_PBP2"/>
    <property type="match status" value="1"/>
</dbReference>